<dbReference type="InterPro" id="IPR042277">
    <property type="entry name" value="IST1-like"/>
</dbReference>
<dbReference type="Gene3D" id="1.20.1260.60">
    <property type="entry name" value="Vacuolar protein sorting-associated protein Ist1"/>
    <property type="match status" value="3"/>
</dbReference>
<reference evidence="3" key="1">
    <citation type="submission" date="2019-12" db="EMBL/GenBank/DDBJ databases">
        <title>Genome sequencing and annotation of Brassica cretica.</title>
        <authorList>
            <person name="Studholme D.J."/>
            <person name="Sarris P."/>
        </authorList>
    </citation>
    <scope>NUCLEOTIDE SEQUENCE</scope>
    <source>
        <strain evidence="3">PFS-109/04</strain>
        <tissue evidence="3">Leaf</tissue>
    </source>
</reference>
<dbReference type="Pfam" id="PF03398">
    <property type="entry name" value="Ist1"/>
    <property type="match status" value="1"/>
</dbReference>
<dbReference type="GO" id="GO:0015031">
    <property type="term" value="P:protein transport"/>
    <property type="evidence" value="ECO:0007669"/>
    <property type="project" value="InterPro"/>
</dbReference>
<evidence type="ECO:0000256" key="1">
    <source>
        <dbReference type="ARBA" id="ARBA00005536"/>
    </source>
</evidence>
<gene>
    <name evidence="3" type="ORF">F2Q69_00058314</name>
</gene>
<organism evidence="3 4">
    <name type="scientific">Brassica cretica</name>
    <name type="common">Mustard</name>
    <dbReference type="NCBI Taxonomy" id="69181"/>
    <lineage>
        <taxon>Eukaryota</taxon>
        <taxon>Viridiplantae</taxon>
        <taxon>Streptophyta</taxon>
        <taxon>Embryophyta</taxon>
        <taxon>Tracheophyta</taxon>
        <taxon>Spermatophyta</taxon>
        <taxon>Magnoliopsida</taxon>
        <taxon>eudicotyledons</taxon>
        <taxon>Gunneridae</taxon>
        <taxon>Pentapetalae</taxon>
        <taxon>rosids</taxon>
        <taxon>malvids</taxon>
        <taxon>Brassicales</taxon>
        <taxon>Brassicaceae</taxon>
        <taxon>Brassiceae</taxon>
        <taxon>Brassica</taxon>
    </lineage>
</organism>
<comment type="similarity">
    <text evidence="1">Belongs to the IST1 family.</text>
</comment>
<evidence type="ECO:0000256" key="2">
    <source>
        <dbReference type="SAM" id="MobiDB-lite"/>
    </source>
</evidence>
<accession>A0A8S9RHZ6</accession>
<dbReference type="InterPro" id="IPR005061">
    <property type="entry name" value="Ist1"/>
</dbReference>
<dbReference type="PANTHER" id="PTHR12161:SF69">
    <property type="entry name" value="REGULATOR OF VPS4 ACTIVITY IN THE MVB PATHWAY PROTEIN"/>
    <property type="match status" value="1"/>
</dbReference>
<dbReference type="PANTHER" id="PTHR12161">
    <property type="entry name" value="IST1 FAMILY MEMBER"/>
    <property type="match status" value="1"/>
</dbReference>
<protein>
    <submittedName>
        <fullName evidence="3">Uncharacterized protein</fullName>
    </submittedName>
</protein>
<feature type="compositionally biased region" description="Polar residues" evidence="2">
    <location>
        <begin position="244"/>
        <end position="259"/>
    </location>
</feature>
<evidence type="ECO:0000313" key="3">
    <source>
        <dbReference type="EMBL" id="KAF3572047.1"/>
    </source>
</evidence>
<comment type="caution">
    <text evidence="3">The sequence shown here is derived from an EMBL/GenBank/DDBJ whole genome shotgun (WGS) entry which is preliminary data.</text>
</comment>
<sequence length="400" mass="44919">MRSNGKSPVSTIKYPDEWELRCQHEEEKSVDSVFQRYSARFRTLAHLLSWILLSPLKKDTQIKQLRRELAQLLESGQTQTALIWVEHIVREEKTVAAYEHVGRVLMILRKLLRVSYTFPKAAVGVQSDSGVSRLLVDKLLVKAPDGPTKNKILKEIATEHNVTWEPESLVEPDPKETVLMLVDKLSVKAPDGPTKNKILKEIATEHNVTWEPESLVEPDPKETVLMSGASSSQSVSGINSYSSRIPNNQLPEFQAPSTDNVEHNLYETGGISSSRTASTDHYRQDPRPSENASLKRGQSRDNSLEKRQSDSFAKVGRAKQQPIKDDVNDSCSEDVQLKKQSSLASSSSHTSYVSDDNNIIFEDKRFQSTVEDTERKSHGHDVAPVMVIADKKGCRFTSQL</sequence>
<feature type="compositionally biased region" description="Basic and acidic residues" evidence="2">
    <location>
        <begin position="298"/>
        <end position="309"/>
    </location>
</feature>
<feature type="region of interest" description="Disordered" evidence="2">
    <location>
        <begin position="210"/>
        <end position="332"/>
    </location>
</feature>
<name>A0A8S9RHZ6_BRACR</name>
<evidence type="ECO:0000313" key="4">
    <source>
        <dbReference type="Proteomes" id="UP000712600"/>
    </source>
</evidence>
<proteinExistence type="inferred from homology"/>
<dbReference type="Proteomes" id="UP000712600">
    <property type="component" value="Unassembled WGS sequence"/>
</dbReference>
<dbReference type="EMBL" id="QGKX02000095">
    <property type="protein sequence ID" value="KAF3572047.1"/>
    <property type="molecule type" value="Genomic_DNA"/>
</dbReference>
<feature type="compositionally biased region" description="Low complexity" evidence="2">
    <location>
        <begin position="227"/>
        <end position="243"/>
    </location>
</feature>
<dbReference type="AlphaFoldDB" id="A0A8S9RHZ6"/>
<feature type="compositionally biased region" description="Basic and acidic residues" evidence="2">
    <location>
        <begin position="278"/>
        <end position="288"/>
    </location>
</feature>